<reference evidence="1 2" key="1">
    <citation type="journal article" date="2014" name="PLoS ONE">
        <title>Grimontia indica AK16(T), sp. nov., Isolated from a Seawater Sample Reports the Presence of Pathogenic Genes Similar to Vibrio Genus.</title>
        <authorList>
            <person name="Singh A."/>
            <person name="Vaidya B."/>
            <person name="Khatri I."/>
            <person name="Srinivas T.N."/>
            <person name="Subramanian S."/>
            <person name="Korpole S."/>
            <person name="Pinnaka A.K."/>
        </authorList>
    </citation>
    <scope>NUCLEOTIDE SEQUENCE [LARGE SCALE GENOMIC DNA]</scope>
    <source>
        <strain evidence="1 2">AK16</strain>
    </source>
</reference>
<dbReference type="Proteomes" id="UP000011223">
    <property type="component" value="Unassembled WGS sequence"/>
</dbReference>
<accession>R1J0S4</accession>
<comment type="caution">
    <text evidence="1">The sequence shown here is derived from an EMBL/GenBank/DDBJ whole genome shotgun (WGS) entry which is preliminary data.</text>
</comment>
<dbReference type="RefSeq" id="WP_002535856.1">
    <property type="nucleotide sequence ID" value="NZ_ANFM02000006.1"/>
</dbReference>
<keyword evidence="2" id="KW-1185">Reference proteome</keyword>
<sequence>MTTFALGRKTIINESSLEYDWIRRQVEEGTERSEIIGSILRCFGGDEEIAELFYSIALGESSPGMLLTHLSLSDWSPTPEHELLEKM</sequence>
<organism evidence="1 2">
    <name type="scientific">Grimontia indica</name>
    <dbReference type="NCBI Taxonomy" id="1056512"/>
    <lineage>
        <taxon>Bacteria</taxon>
        <taxon>Pseudomonadati</taxon>
        <taxon>Pseudomonadota</taxon>
        <taxon>Gammaproteobacteria</taxon>
        <taxon>Vibrionales</taxon>
        <taxon>Vibrionaceae</taxon>
        <taxon>Grimontia</taxon>
    </lineage>
</organism>
<proteinExistence type="predicted"/>
<name>R1J0S4_9GAMM</name>
<evidence type="ECO:0000313" key="2">
    <source>
        <dbReference type="Proteomes" id="UP000011223"/>
    </source>
</evidence>
<protein>
    <submittedName>
        <fullName evidence="1">Uncharacterized protein</fullName>
    </submittedName>
</protein>
<evidence type="ECO:0000313" key="1">
    <source>
        <dbReference type="EMBL" id="EOD81230.1"/>
    </source>
</evidence>
<gene>
    <name evidence="1" type="ORF">D515_04131</name>
</gene>
<dbReference type="EMBL" id="ANFM02000006">
    <property type="protein sequence ID" value="EOD81230.1"/>
    <property type="molecule type" value="Genomic_DNA"/>
</dbReference>
<dbReference type="AlphaFoldDB" id="R1J0S4"/>